<protein>
    <recommendedName>
        <fullName evidence="9">Protein kinase domain-containing protein</fullName>
    </recommendedName>
</protein>
<keyword evidence="8" id="KW-0539">Nucleus</keyword>
<feature type="domain" description="Protein kinase" evidence="9">
    <location>
        <begin position="24"/>
        <end position="314"/>
    </location>
</feature>
<keyword evidence="11" id="KW-1185">Reference proteome</keyword>
<dbReference type="InParanoid" id="A0A482X8Q1"/>
<dbReference type="SMR" id="A0A482X8Q1"/>
<dbReference type="PROSITE" id="PS00108">
    <property type="entry name" value="PROTEIN_KINASE_ST"/>
    <property type="match status" value="1"/>
</dbReference>
<evidence type="ECO:0000256" key="8">
    <source>
        <dbReference type="ARBA" id="ARBA00023242"/>
    </source>
</evidence>
<dbReference type="GO" id="GO:0004693">
    <property type="term" value="F:cyclin-dependent protein serine/threonine kinase activity"/>
    <property type="evidence" value="ECO:0007669"/>
    <property type="project" value="TreeGrafter"/>
</dbReference>
<comment type="caution">
    <text evidence="10">The sequence shown here is derived from an EMBL/GenBank/DDBJ whole genome shotgun (WGS) entry which is preliminary data.</text>
</comment>
<dbReference type="InterPro" id="IPR050108">
    <property type="entry name" value="CDK"/>
</dbReference>
<accession>A0A482X8Q1</accession>
<evidence type="ECO:0000313" key="11">
    <source>
        <dbReference type="Proteomes" id="UP000291343"/>
    </source>
</evidence>
<dbReference type="InterPro" id="IPR011009">
    <property type="entry name" value="Kinase-like_dom_sf"/>
</dbReference>
<dbReference type="PROSITE" id="PS50011">
    <property type="entry name" value="PROTEIN_KINASE_DOM"/>
    <property type="match status" value="1"/>
</dbReference>
<keyword evidence="3" id="KW-0723">Serine/threonine-protein kinase</keyword>
<evidence type="ECO:0000256" key="4">
    <source>
        <dbReference type="ARBA" id="ARBA00022679"/>
    </source>
</evidence>
<keyword evidence="4" id="KW-0808">Transferase</keyword>
<name>A0A482X8Q1_LAOST</name>
<evidence type="ECO:0000259" key="9">
    <source>
        <dbReference type="PROSITE" id="PS50011"/>
    </source>
</evidence>
<dbReference type="AlphaFoldDB" id="A0A482X8Q1"/>
<comment type="subcellular location">
    <subcellularLocation>
        <location evidence="1">Nucleus</location>
    </subcellularLocation>
</comment>
<dbReference type="GO" id="GO:0005634">
    <property type="term" value="C:nucleus"/>
    <property type="evidence" value="ECO:0007669"/>
    <property type="project" value="UniProtKB-SubCell"/>
</dbReference>
<keyword evidence="7" id="KW-0067">ATP-binding</keyword>
<dbReference type="Pfam" id="PF00069">
    <property type="entry name" value="Pkinase"/>
    <property type="match status" value="1"/>
</dbReference>
<dbReference type="Proteomes" id="UP000291343">
    <property type="component" value="Unassembled WGS sequence"/>
</dbReference>
<dbReference type="SMART" id="SM00220">
    <property type="entry name" value="S_TKc"/>
    <property type="match status" value="1"/>
</dbReference>
<dbReference type="STRING" id="195883.A0A482X8Q1"/>
<evidence type="ECO:0000256" key="2">
    <source>
        <dbReference type="ARBA" id="ARBA00006485"/>
    </source>
</evidence>
<organism evidence="10 11">
    <name type="scientific">Laodelphax striatellus</name>
    <name type="common">Small brown planthopper</name>
    <name type="synonym">Delphax striatella</name>
    <dbReference type="NCBI Taxonomy" id="195883"/>
    <lineage>
        <taxon>Eukaryota</taxon>
        <taxon>Metazoa</taxon>
        <taxon>Ecdysozoa</taxon>
        <taxon>Arthropoda</taxon>
        <taxon>Hexapoda</taxon>
        <taxon>Insecta</taxon>
        <taxon>Pterygota</taxon>
        <taxon>Neoptera</taxon>
        <taxon>Paraneoptera</taxon>
        <taxon>Hemiptera</taxon>
        <taxon>Auchenorrhyncha</taxon>
        <taxon>Fulgoroidea</taxon>
        <taxon>Delphacidae</taxon>
        <taxon>Criomorphinae</taxon>
        <taxon>Laodelphax</taxon>
    </lineage>
</organism>
<evidence type="ECO:0000256" key="6">
    <source>
        <dbReference type="ARBA" id="ARBA00022777"/>
    </source>
</evidence>
<dbReference type="EMBL" id="QKKF02015641">
    <property type="protein sequence ID" value="RZF42123.1"/>
    <property type="molecule type" value="Genomic_DNA"/>
</dbReference>
<dbReference type="PANTHER" id="PTHR24056:SF233">
    <property type="entry name" value="CYCLIN-DEPENDENT KINASE 9"/>
    <property type="match status" value="1"/>
</dbReference>
<dbReference type="OrthoDB" id="8012711at2759"/>
<evidence type="ECO:0000256" key="1">
    <source>
        <dbReference type="ARBA" id="ARBA00004123"/>
    </source>
</evidence>
<dbReference type="GO" id="GO:0005524">
    <property type="term" value="F:ATP binding"/>
    <property type="evidence" value="ECO:0007669"/>
    <property type="project" value="UniProtKB-KW"/>
</dbReference>
<dbReference type="Gene3D" id="3.30.200.20">
    <property type="entry name" value="Phosphorylase Kinase, domain 1"/>
    <property type="match status" value="1"/>
</dbReference>
<sequence length="332" mass="37604">MVETPSPGTIELLGDLPSSSPSKYEIVGRIAEGGYGEVLKVYLKANKNFGFFALKRTRLEALKGKITNIDFSEIKALKLLENEVNVVQMIDIIRSNAEFGIVMELCRADLRRILHNKNIKLTLSDTKNMLKQLLTGVAAMHRLRLMHRDLKPANVLISITGIVKIADFGSSAMLGNHSHFTVNVCTLWYKCPELLFGHTKYDEKIDLWGMGLIAAEFWYRQPALFKGNDNMEQMEKISAVCGFCSNEIWPGAKEFPNYAVYSKKMSKYKANKLKSHLSKFIKKDAVAVAFVEKFLQLYPGDRMTAEEALEDEFFTTGPEPSFDLYHILDRIS</sequence>
<keyword evidence="6" id="KW-0418">Kinase</keyword>
<proteinExistence type="inferred from homology"/>
<dbReference type="InterPro" id="IPR008271">
    <property type="entry name" value="Ser/Thr_kinase_AS"/>
</dbReference>
<dbReference type="PANTHER" id="PTHR24056">
    <property type="entry name" value="CELL DIVISION PROTEIN KINASE"/>
    <property type="match status" value="1"/>
</dbReference>
<comment type="similarity">
    <text evidence="2">Belongs to the protein kinase superfamily. CMGC Ser/Thr protein kinase family. CDC2/CDKX subfamily.</text>
</comment>
<evidence type="ECO:0000256" key="5">
    <source>
        <dbReference type="ARBA" id="ARBA00022741"/>
    </source>
</evidence>
<evidence type="ECO:0000256" key="7">
    <source>
        <dbReference type="ARBA" id="ARBA00022840"/>
    </source>
</evidence>
<dbReference type="SUPFAM" id="SSF56112">
    <property type="entry name" value="Protein kinase-like (PK-like)"/>
    <property type="match status" value="1"/>
</dbReference>
<dbReference type="Gene3D" id="1.10.510.10">
    <property type="entry name" value="Transferase(Phosphotransferase) domain 1"/>
    <property type="match status" value="1"/>
</dbReference>
<keyword evidence="5" id="KW-0547">Nucleotide-binding</keyword>
<gene>
    <name evidence="10" type="ORF">LSTR_LSTR006716</name>
</gene>
<reference evidence="10 11" key="1">
    <citation type="journal article" date="2017" name="Gigascience">
        <title>Genome sequence of the small brown planthopper, Laodelphax striatellus.</title>
        <authorList>
            <person name="Zhu J."/>
            <person name="Jiang F."/>
            <person name="Wang X."/>
            <person name="Yang P."/>
            <person name="Bao Y."/>
            <person name="Zhao W."/>
            <person name="Wang W."/>
            <person name="Lu H."/>
            <person name="Wang Q."/>
            <person name="Cui N."/>
            <person name="Li J."/>
            <person name="Chen X."/>
            <person name="Luo L."/>
            <person name="Yu J."/>
            <person name="Kang L."/>
            <person name="Cui F."/>
        </authorList>
    </citation>
    <scope>NUCLEOTIDE SEQUENCE [LARGE SCALE GENOMIC DNA]</scope>
    <source>
        <strain evidence="10">Lst14</strain>
    </source>
</reference>
<evidence type="ECO:0000256" key="3">
    <source>
        <dbReference type="ARBA" id="ARBA00022527"/>
    </source>
</evidence>
<dbReference type="InterPro" id="IPR000719">
    <property type="entry name" value="Prot_kinase_dom"/>
</dbReference>
<evidence type="ECO:0000313" key="10">
    <source>
        <dbReference type="EMBL" id="RZF42123.1"/>
    </source>
</evidence>